<dbReference type="RefSeq" id="WP_210511148.1">
    <property type="nucleotide sequence ID" value="NZ_JAFIDN010000003.1"/>
</dbReference>
<evidence type="ECO:0000256" key="1">
    <source>
        <dbReference type="ARBA" id="ARBA00006700"/>
    </source>
</evidence>
<dbReference type="Pfam" id="PF00276">
    <property type="entry name" value="Ribosomal_L23"/>
    <property type="match status" value="1"/>
</dbReference>
<dbReference type="PANTHER" id="PTHR11620">
    <property type="entry name" value="60S RIBOSOMAL PROTEIN L23A"/>
    <property type="match status" value="1"/>
</dbReference>
<name>A0A8J7RM58_9BACT</name>
<dbReference type="GO" id="GO:0005840">
    <property type="term" value="C:ribosome"/>
    <property type="evidence" value="ECO:0007669"/>
    <property type="project" value="UniProtKB-KW"/>
</dbReference>
<keyword evidence="6" id="KW-1185">Reference proteome</keyword>
<dbReference type="Gene3D" id="3.30.70.330">
    <property type="match status" value="1"/>
</dbReference>
<comment type="caution">
    <text evidence="5">The sequence shown here is derived from an EMBL/GenBank/DDBJ whole genome shotgun (WGS) entry which is preliminary data.</text>
</comment>
<dbReference type="GO" id="GO:0019843">
    <property type="term" value="F:rRNA binding"/>
    <property type="evidence" value="ECO:0007669"/>
    <property type="project" value="UniProtKB-UniRule"/>
</dbReference>
<proteinExistence type="inferred from homology"/>
<organism evidence="5 6">
    <name type="scientific">Natronogracilivirga saccharolytica</name>
    <dbReference type="NCBI Taxonomy" id="2812953"/>
    <lineage>
        <taxon>Bacteria</taxon>
        <taxon>Pseudomonadati</taxon>
        <taxon>Balneolota</taxon>
        <taxon>Balneolia</taxon>
        <taxon>Balneolales</taxon>
        <taxon>Cyclonatronaceae</taxon>
        <taxon>Natronogracilivirga</taxon>
    </lineage>
</organism>
<dbReference type="Proteomes" id="UP000673975">
    <property type="component" value="Unassembled WGS sequence"/>
</dbReference>
<dbReference type="GO" id="GO:0006412">
    <property type="term" value="P:translation"/>
    <property type="evidence" value="ECO:0007669"/>
    <property type="project" value="UniProtKB-UniRule"/>
</dbReference>
<comment type="similarity">
    <text evidence="1 4">Belongs to the universal ribosomal protein uL23 family.</text>
</comment>
<dbReference type="SUPFAM" id="SSF54189">
    <property type="entry name" value="Ribosomal proteins S24e, L23 and L15e"/>
    <property type="match status" value="1"/>
</dbReference>
<dbReference type="InterPro" id="IPR012677">
    <property type="entry name" value="Nucleotide-bd_a/b_plait_sf"/>
</dbReference>
<gene>
    <name evidence="4 5" type="primary">rplW</name>
    <name evidence="5" type="ORF">NATSA_06265</name>
</gene>
<reference evidence="5" key="1">
    <citation type="submission" date="2021-02" db="EMBL/GenBank/DDBJ databases">
        <title>Natronogracilivirga saccharolytica gen. nov. sp. nov. a new anaerobic, haloalkiliphilic carbohydrate-fermenting bacterium from soda lake and proposing of Cyclonatronumiaceae fam. nov. in the phylum Balneolaeota.</title>
        <authorList>
            <person name="Zhilina T.N."/>
            <person name="Sorokin D.Y."/>
            <person name="Zavarzina D.G."/>
            <person name="Toshchakov S.V."/>
            <person name="Kublanov I.V."/>
        </authorList>
    </citation>
    <scope>NUCLEOTIDE SEQUENCE</scope>
    <source>
        <strain evidence="5">Z-1702</strain>
    </source>
</reference>
<dbReference type="GO" id="GO:0003735">
    <property type="term" value="F:structural constituent of ribosome"/>
    <property type="evidence" value="ECO:0007669"/>
    <property type="project" value="InterPro"/>
</dbReference>
<dbReference type="InterPro" id="IPR013025">
    <property type="entry name" value="Ribosomal_uL23-like"/>
</dbReference>
<dbReference type="AlphaFoldDB" id="A0A8J7RM58"/>
<dbReference type="GO" id="GO:1990904">
    <property type="term" value="C:ribonucleoprotein complex"/>
    <property type="evidence" value="ECO:0007669"/>
    <property type="project" value="UniProtKB-KW"/>
</dbReference>
<evidence type="ECO:0000256" key="2">
    <source>
        <dbReference type="ARBA" id="ARBA00022980"/>
    </source>
</evidence>
<dbReference type="NCBIfam" id="NF004363">
    <property type="entry name" value="PRK05738.2-4"/>
    <property type="match status" value="1"/>
</dbReference>
<keyword evidence="4" id="KW-0699">rRNA-binding</keyword>
<accession>A0A8J7RM58</accession>
<dbReference type="InterPro" id="IPR012678">
    <property type="entry name" value="Ribosomal_uL23/eL15/eS24_sf"/>
</dbReference>
<dbReference type="EMBL" id="JAFIDN010000003">
    <property type="protein sequence ID" value="MBP3192259.1"/>
    <property type="molecule type" value="Genomic_DNA"/>
</dbReference>
<keyword evidence="2 4" id="KW-0689">Ribosomal protein</keyword>
<comment type="subunit">
    <text evidence="4">Part of the 50S ribosomal subunit. Contacts protein L29, and trigger factor when it is bound to the ribosome.</text>
</comment>
<dbReference type="HAMAP" id="MF_01369_B">
    <property type="entry name" value="Ribosomal_uL23_B"/>
    <property type="match status" value="1"/>
</dbReference>
<evidence type="ECO:0000313" key="5">
    <source>
        <dbReference type="EMBL" id="MBP3192259.1"/>
    </source>
</evidence>
<protein>
    <recommendedName>
        <fullName evidence="4">Large ribosomal subunit protein uL23</fullName>
    </recommendedName>
</protein>
<keyword evidence="3 4" id="KW-0687">Ribonucleoprotein</keyword>
<comment type="function">
    <text evidence="4">One of the early assembly proteins it binds 23S rRNA. One of the proteins that surrounds the polypeptide exit tunnel on the outside of the ribosome. Forms the main docking site for trigger factor binding to the ribosome.</text>
</comment>
<evidence type="ECO:0000313" key="6">
    <source>
        <dbReference type="Proteomes" id="UP000673975"/>
    </source>
</evidence>
<sequence length="98" mass="11182">MKRVLIKPLITEKLTGIQEKENKYAFQVHPKATKKEIRKAVEELYPEVTVTNVNTMTNPGKPKGRHTRRGFIAGRTTATKKAIISIKEGQEIDFFTEI</sequence>
<evidence type="ECO:0000256" key="4">
    <source>
        <dbReference type="HAMAP-Rule" id="MF_01369"/>
    </source>
</evidence>
<evidence type="ECO:0000256" key="3">
    <source>
        <dbReference type="ARBA" id="ARBA00023274"/>
    </source>
</evidence>
<keyword evidence="4" id="KW-0694">RNA-binding</keyword>